<feature type="domain" description="NusG-like N-terminal" evidence="8">
    <location>
        <begin position="3"/>
        <end position="115"/>
    </location>
</feature>
<dbReference type="InterPro" id="IPR001062">
    <property type="entry name" value="Transcrpt_antiterm_NusG"/>
</dbReference>
<gene>
    <name evidence="5 10" type="primary">nusG</name>
    <name evidence="10" type="ORF">JJN12_01405</name>
</gene>
<dbReference type="InterPro" id="IPR036735">
    <property type="entry name" value="NGN_dom_sf"/>
</dbReference>
<comment type="function">
    <text evidence="5 7">Participates in transcription elongation, termination and antitermination.</text>
</comment>
<dbReference type="EMBL" id="JAEPRJ010000001">
    <property type="protein sequence ID" value="MBK5896443.1"/>
    <property type="molecule type" value="Genomic_DNA"/>
</dbReference>
<dbReference type="Proteomes" id="UP000604730">
    <property type="component" value="Unassembled WGS sequence"/>
</dbReference>
<dbReference type="InterPro" id="IPR014722">
    <property type="entry name" value="Rib_uL2_dom2"/>
</dbReference>
<keyword evidence="2 5" id="KW-0889">Transcription antitermination</keyword>
<accession>A0ABS1IX20</accession>
<keyword evidence="3 5" id="KW-0805">Transcription regulation</keyword>
<feature type="domain" description="KOW" evidence="9">
    <location>
        <begin position="122"/>
        <end position="149"/>
    </location>
</feature>
<reference evidence="10 11" key="1">
    <citation type="submission" date="2021-01" db="EMBL/GenBank/DDBJ databases">
        <title>Isolation and description of Catonella massiliensis sp. nov., a novel Catonella species, isolated from a stable periodontitis subject.</title>
        <authorList>
            <person name="Antezack A."/>
            <person name="Boxberger M."/>
            <person name="La Scola B."/>
            <person name="Monnet-Corti V."/>
        </authorList>
    </citation>
    <scope>NUCLEOTIDE SEQUENCE [LARGE SCALE GENOMIC DNA]</scope>
    <source>
        <strain evidence="10 11">Marseille-Q4567</strain>
    </source>
</reference>
<evidence type="ECO:0000256" key="1">
    <source>
        <dbReference type="ARBA" id="ARBA00022472"/>
    </source>
</evidence>
<dbReference type="SMART" id="SM00738">
    <property type="entry name" value="NGN"/>
    <property type="match status" value="1"/>
</dbReference>
<evidence type="ECO:0000256" key="5">
    <source>
        <dbReference type="HAMAP-Rule" id="MF_00948"/>
    </source>
</evidence>
<dbReference type="CDD" id="cd06091">
    <property type="entry name" value="KOW_NusG"/>
    <property type="match status" value="1"/>
</dbReference>
<evidence type="ECO:0000256" key="7">
    <source>
        <dbReference type="RuleBase" id="RU000538"/>
    </source>
</evidence>
<evidence type="ECO:0000259" key="9">
    <source>
        <dbReference type="SMART" id="SM00739"/>
    </source>
</evidence>
<evidence type="ECO:0000256" key="6">
    <source>
        <dbReference type="NCBIfam" id="TIGR00922"/>
    </source>
</evidence>
<protein>
    <recommendedName>
        <fullName evidence="5 6">Transcription termination/antitermination protein NusG</fullName>
    </recommendedName>
</protein>
<dbReference type="PANTHER" id="PTHR30265:SF2">
    <property type="entry name" value="TRANSCRIPTION TERMINATION_ANTITERMINATION PROTEIN NUSG"/>
    <property type="match status" value="1"/>
</dbReference>
<keyword evidence="1 5" id="KW-0806">Transcription termination</keyword>
<dbReference type="SUPFAM" id="SSF50104">
    <property type="entry name" value="Translation proteins SH3-like domain"/>
    <property type="match status" value="1"/>
</dbReference>
<dbReference type="NCBIfam" id="TIGR00922">
    <property type="entry name" value="nusG"/>
    <property type="match status" value="1"/>
</dbReference>
<evidence type="ECO:0000313" key="10">
    <source>
        <dbReference type="EMBL" id="MBK5896443.1"/>
    </source>
</evidence>
<evidence type="ECO:0000256" key="4">
    <source>
        <dbReference type="ARBA" id="ARBA00023163"/>
    </source>
</evidence>
<comment type="similarity">
    <text evidence="5 7">Belongs to the NusG family.</text>
</comment>
<evidence type="ECO:0000313" key="11">
    <source>
        <dbReference type="Proteomes" id="UP000604730"/>
    </source>
</evidence>
<keyword evidence="11" id="KW-1185">Reference proteome</keyword>
<keyword evidence="4 5" id="KW-0804">Transcription</keyword>
<dbReference type="PRINTS" id="PR00338">
    <property type="entry name" value="NUSGTNSCPFCT"/>
</dbReference>
<organism evidence="10 11">
    <name type="scientific">Catonella massiliensis</name>
    <dbReference type="NCBI Taxonomy" id="2799636"/>
    <lineage>
        <taxon>Bacteria</taxon>
        <taxon>Bacillati</taxon>
        <taxon>Bacillota</taxon>
        <taxon>Clostridia</taxon>
        <taxon>Lachnospirales</taxon>
        <taxon>Lachnospiraceae</taxon>
        <taxon>Catonella</taxon>
    </lineage>
</organism>
<dbReference type="RefSeq" id="WP_208428013.1">
    <property type="nucleotide sequence ID" value="NZ_JAEPRJ010000001.1"/>
</dbReference>
<name>A0ABS1IX20_9FIRM</name>
<evidence type="ECO:0000256" key="3">
    <source>
        <dbReference type="ARBA" id="ARBA00023015"/>
    </source>
</evidence>
<dbReference type="SMART" id="SM00739">
    <property type="entry name" value="KOW"/>
    <property type="match status" value="1"/>
</dbReference>
<dbReference type="Pfam" id="PF00467">
    <property type="entry name" value="KOW"/>
    <property type="match status" value="1"/>
</dbReference>
<dbReference type="InterPro" id="IPR006645">
    <property type="entry name" value="NGN-like_dom"/>
</dbReference>
<comment type="caution">
    <text evidence="10">The sequence shown here is derived from an EMBL/GenBank/DDBJ whole genome shotgun (WGS) entry which is preliminary data.</text>
</comment>
<sequence length="176" mass="19922">MAETNWYVVHTYSGYENAVKDDIEATIKSRELQDEIKEVLVPTEEVTIIRSGKDSKKGKPTPRKLYPGYVFINMEMNDETWYVIRNTRGVTGFVGPGSKPVPLSAEEMDKMLNGIRTSVEADVEVGDWVRIVTGSFKDQEGEVIEVDLDERLVTININSMGRDMPVEISFTDIKKI</sequence>
<dbReference type="PANTHER" id="PTHR30265">
    <property type="entry name" value="RHO-INTERACTING TRANSCRIPTION TERMINATION FACTOR NUSG"/>
    <property type="match status" value="1"/>
</dbReference>
<evidence type="ECO:0000256" key="2">
    <source>
        <dbReference type="ARBA" id="ARBA00022814"/>
    </source>
</evidence>
<dbReference type="Gene3D" id="2.30.30.30">
    <property type="match status" value="1"/>
</dbReference>
<proteinExistence type="inferred from homology"/>
<dbReference type="CDD" id="cd09891">
    <property type="entry name" value="NGN_Bact_1"/>
    <property type="match status" value="1"/>
</dbReference>
<dbReference type="InterPro" id="IPR043425">
    <property type="entry name" value="NusG-like"/>
</dbReference>
<dbReference type="InterPro" id="IPR008991">
    <property type="entry name" value="Translation_prot_SH3-like_sf"/>
</dbReference>
<dbReference type="Gene3D" id="3.30.70.940">
    <property type="entry name" value="NusG, N-terminal domain"/>
    <property type="match status" value="1"/>
</dbReference>
<dbReference type="InterPro" id="IPR005824">
    <property type="entry name" value="KOW"/>
</dbReference>
<evidence type="ECO:0000259" key="8">
    <source>
        <dbReference type="SMART" id="SM00738"/>
    </source>
</evidence>
<dbReference type="HAMAP" id="MF_00948">
    <property type="entry name" value="NusG"/>
    <property type="match status" value="1"/>
</dbReference>
<dbReference type="SUPFAM" id="SSF82679">
    <property type="entry name" value="N-utilization substance G protein NusG, N-terminal domain"/>
    <property type="match status" value="1"/>
</dbReference>
<dbReference type="Pfam" id="PF02357">
    <property type="entry name" value="NusG"/>
    <property type="match status" value="1"/>
</dbReference>
<dbReference type="InterPro" id="IPR047050">
    <property type="entry name" value="NGN"/>
</dbReference>